<dbReference type="AlphaFoldDB" id="D6RKV4"/>
<dbReference type="Gene3D" id="2.60.120.260">
    <property type="entry name" value="Galactose-binding domain-like"/>
    <property type="match status" value="1"/>
</dbReference>
<dbReference type="EMBL" id="AACS02000002">
    <property type="protein sequence ID" value="EFI28323.1"/>
    <property type="molecule type" value="Genomic_DNA"/>
</dbReference>
<accession>D6RKV4</accession>
<organism evidence="3 4">
    <name type="scientific">Coprinopsis cinerea (strain Okayama-7 / 130 / ATCC MYA-4618 / FGSC 9003)</name>
    <name type="common">Inky cap fungus</name>
    <name type="synonym">Hormographiella aspergillata</name>
    <dbReference type="NCBI Taxonomy" id="240176"/>
    <lineage>
        <taxon>Eukaryota</taxon>
        <taxon>Fungi</taxon>
        <taxon>Dikarya</taxon>
        <taxon>Basidiomycota</taxon>
        <taxon>Agaricomycotina</taxon>
        <taxon>Agaricomycetes</taxon>
        <taxon>Agaricomycetidae</taxon>
        <taxon>Agaricales</taxon>
        <taxon>Agaricineae</taxon>
        <taxon>Psathyrellaceae</taxon>
        <taxon>Coprinopsis</taxon>
    </lineage>
</organism>
<dbReference type="PANTHER" id="PTHR13246:SF1">
    <property type="entry name" value="CYTOSOLIC ENDO-BETA-N-ACETYLGLUCOSAMINIDASE"/>
    <property type="match status" value="1"/>
</dbReference>
<dbReference type="Gene3D" id="3.20.20.80">
    <property type="entry name" value="Glycosidases"/>
    <property type="match status" value="1"/>
</dbReference>
<dbReference type="RefSeq" id="XP_002911817.1">
    <property type="nucleotide sequence ID" value="XM_002911771.1"/>
</dbReference>
<comment type="caution">
    <text evidence="3">The sequence shown here is derived from an EMBL/GenBank/DDBJ whole genome shotgun (WGS) entry which is preliminary data.</text>
</comment>
<dbReference type="Pfam" id="PF03644">
    <property type="entry name" value="Glyco_hydro_85"/>
    <property type="match status" value="1"/>
</dbReference>
<evidence type="ECO:0000259" key="2">
    <source>
        <dbReference type="Pfam" id="PF03644"/>
    </source>
</evidence>
<dbReference type="OMA" id="AWHATHA"/>
<feature type="domain" description="Cytosolic endo-beta-N-acetylglucosaminidase TIM barrel" evidence="2">
    <location>
        <begin position="87"/>
        <end position="415"/>
    </location>
</feature>
<dbReference type="BRENDA" id="3.2.1.96">
    <property type="organism ID" value="1606"/>
</dbReference>
<dbReference type="Proteomes" id="UP000001861">
    <property type="component" value="Unassembled WGS sequence"/>
</dbReference>
<dbReference type="KEGG" id="cci:CC1G_13852"/>
<dbReference type="GeneID" id="9378915"/>
<evidence type="ECO:0000313" key="4">
    <source>
        <dbReference type="Proteomes" id="UP000001861"/>
    </source>
</evidence>
<evidence type="ECO:0000256" key="1">
    <source>
        <dbReference type="SAM" id="MobiDB-lite"/>
    </source>
</evidence>
<feature type="region of interest" description="Disordered" evidence="1">
    <location>
        <begin position="652"/>
        <end position="689"/>
    </location>
</feature>
<dbReference type="GO" id="GO:0033925">
    <property type="term" value="F:mannosyl-glycoprotein endo-beta-N-acetylglucosaminidase activity"/>
    <property type="evidence" value="ECO:0007669"/>
    <property type="project" value="UniProtKB-EC"/>
</dbReference>
<dbReference type="InParanoid" id="D6RKV4"/>
<dbReference type="InterPro" id="IPR032979">
    <property type="entry name" value="ENGase"/>
</dbReference>
<protein>
    <submittedName>
        <fullName evidence="3">Endo-beta-N-acetylglucosaminidase</fullName>
    </submittedName>
</protein>
<dbReference type="VEuPathDB" id="FungiDB:CC1G_13852"/>
<dbReference type="GO" id="GO:0005829">
    <property type="term" value="C:cytosol"/>
    <property type="evidence" value="ECO:0007669"/>
    <property type="project" value="UniProtKB-SubCell"/>
</dbReference>
<dbReference type="HOGENOM" id="CLU_016511_0_0_1"/>
<dbReference type="PANTHER" id="PTHR13246">
    <property type="entry name" value="ENDO BETA N-ACETYLGLUCOSAMINIDASE"/>
    <property type="match status" value="1"/>
</dbReference>
<sequence>MPVRGTVPQPRALPEYFQSFQELDDWRTSKTGPFYSAEGVRPYVPRRLRTEDITGQGRLLIAHDFKVNTNERRLCPSIAVLTGPGSFAHHRITIPPPEWIASAHRQGVPILGTLGLHVLKWNYGRMFEGEAQEDCFRMVIGTQPRNATVDDAPWSRANYTVPVSPHYAEILADIAKERGFDGWLINIEMDLKGGSSQARGIAAWVSLFQQEVLKKVGSHGLVLWYDSVTFRGHLSWQERLSSRNLPFFLSSSGLFTNYAWYNHFPQRQIDYFNSLDPKLLKGKSLQDIYAGIDMWGRGSHGGGGFGMYKALEHADPQKLGLSIALLAPGWTWESENENPGWTWERFWEQDTNLWVGPSSSKVAIEVPPTEFKVVEPMCEHGPFKPVSKFFPTLPPPDPLDLAFYTSFSPGVGHQWFVEGKEVFYSGSGWTDIEKQTSTGDLVWPKPTVYNLVGGGLSDADASSALYFEDAWNGGNSLQINVTRTRGSTGYAGYWVPIQSLSLSTGNRYEASVVYKVGEGATGDVDAKLDLGVRGGGTRRNAGFKLLEEDTTALASGWAKARIVFEPSAAEGEESIVPASIGFIVSVSSDSTKSSPSNNSFLLPFLVGQIAVHPHLPADYHSFEASLYSLSFKRNATSRSPLDGMLSWDIVAALPEPPEPDESPDRDDPNLFWEVQPTERNWFPKPRTDG</sequence>
<proteinExistence type="predicted"/>
<keyword evidence="4" id="KW-1185">Reference proteome</keyword>
<gene>
    <name evidence="3" type="ORF">CC1G_13852</name>
</gene>
<dbReference type="OrthoDB" id="284473at2759"/>
<name>D6RKV4_COPC7</name>
<evidence type="ECO:0000313" key="3">
    <source>
        <dbReference type="EMBL" id="EFI28323.1"/>
    </source>
</evidence>
<dbReference type="InterPro" id="IPR005201">
    <property type="entry name" value="TIM_ENGase"/>
</dbReference>
<dbReference type="STRING" id="240176.D6RKV4"/>
<dbReference type="eggNOG" id="KOG2331">
    <property type="taxonomic scope" value="Eukaryota"/>
</dbReference>
<reference evidence="3 4" key="1">
    <citation type="journal article" date="2010" name="Proc. Natl. Acad. Sci. U.S.A.">
        <title>Insights into evolution of multicellular fungi from the assembled chromosomes of the mushroom Coprinopsis cinerea (Coprinus cinereus).</title>
        <authorList>
            <person name="Stajich J.E."/>
            <person name="Wilke S.K."/>
            <person name="Ahren D."/>
            <person name="Au C.H."/>
            <person name="Birren B.W."/>
            <person name="Borodovsky M."/>
            <person name="Burns C."/>
            <person name="Canback B."/>
            <person name="Casselton L.A."/>
            <person name="Cheng C.K."/>
            <person name="Deng J."/>
            <person name="Dietrich F.S."/>
            <person name="Fargo D.C."/>
            <person name="Farman M.L."/>
            <person name="Gathman A.C."/>
            <person name="Goldberg J."/>
            <person name="Guigo R."/>
            <person name="Hoegger P.J."/>
            <person name="Hooker J.B."/>
            <person name="Huggins A."/>
            <person name="James T.Y."/>
            <person name="Kamada T."/>
            <person name="Kilaru S."/>
            <person name="Kodira C."/>
            <person name="Kues U."/>
            <person name="Kupfer D."/>
            <person name="Kwan H.S."/>
            <person name="Lomsadze A."/>
            <person name="Li W."/>
            <person name="Lilly W.W."/>
            <person name="Ma L.J."/>
            <person name="Mackey A.J."/>
            <person name="Manning G."/>
            <person name="Martin F."/>
            <person name="Muraguchi H."/>
            <person name="Natvig D.O."/>
            <person name="Palmerini H."/>
            <person name="Ramesh M.A."/>
            <person name="Rehmeyer C.J."/>
            <person name="Roe B.A."/>
            <person name="Shenoy N."/>
            <person name="Stanke M."/>
            <person name="Ter-Hovhannisyan V."/>
            <person name="Tunlid A."/>
            <person name="Velagapudi R."/>
            <person name="Vision T.J."/>
            <person name="Zeng Q."/>
            <person name="Zolan M.E."/>
            <person name="Pukkila P.J."/>
        </authorList>
    </citation>
    <scope>NUCLEOTIDE SEQUENCE [LARGE SCALE GENOMIC DNA]</scope>
    <source>
        <strain evidence="4">Okayama-7 / 130 / ATCC MYA-4618 / FGSC 9003</strain>
    </source>
</reference>